<evidence type="ECO:0000313" key="3">
    <source>
        <dbReference type="EMBL" id="AUP77259.1"/>
    </source>
</evidence>
<dbReference type="InterPro" id="IPR007742">
    <property type="entry name" value="NosD_dom"/>
</dbReference>
<feature type="compositionally biased region" description="Basic and acidic residues" evidence="1">
    <location>
        <begin position="13"/>
        <end position="23"/>
    </location>
</feature>
<dbReference type="EMBL" id="CP025791">
    <property type="protein sequence ID" value="AUP77259.1"/>
    <property type="molecule type" value="Genomic_DNA"/>
</dbReference>
<dbReference type="Pfam" id="PF05048">
    <property type="entry name" value="NosD"/>
    <property type="match status" value="1"/>
</dbReference>
<dbReference type="SUPFAM" id="SSF51126">
    <property type="entry name" value="Pectin lyase-like"/>
    <property type="match status" value="2"/>
</dbReference>
<keyword evidence="4" id="KW-1185">Reference proteome</keyword>
<evidence type="ECO:0000256" key="1">
    <source>
        <dbReference type="SAM" id="MobiDB-lite"/>
    </source>
</evidence>
<dbReference type="InterPro" id="IPR011050">
    <property type="entry name" value="Pectin_lyase_fold/virulence"/>
</dbReference>
<organism evidence="3 4">
    <name type="scientific">Flavivirga eckloniae</name>
    <dbReference type="NCBI Taxonomy" id="1803846"/>
    <lineage>
        <taxon>Bacteria</taxon>
        <taxon>Pseudomonadati</taxon>
        <taxon>Bacteroidota</taxon>
        <taxon>Flavobacteriia</taxon>
        <taxon>Flavobacteriales</taxon>
        <taxon>Flavobacteriaceae</taxon>
        <taxon>Flavivirga</taxon>
    </lineage>
</organism>
<dbReference type="InterPro" id="IPR006626">
    <property type="entry name" value="PbH1"/>
</dbReference>
<evidence type="ECO:0000313" key="4">
    <source>
        <dbReference type="Proteomes" id="UP000235826"/>
    </source>
</evidence>
<gene>
    <name evidence="3" type="ORF">C1H87_00410</name>
</gene>
<feature type="region of interest" description="Disordered" evidence="1">
    <location>
        <begin position="13"/>
        <end position="42"/>
    </location>
</feature>
<dbReference type="AlphaFoldDB" id="A0A2K9PJM6"/>
<dbReference type="Gene3D" id="2.160.20.10">
    <property type="entry name" value="Single-stranded right-handed beta-helix, Pectin lyase-like"/>
    <property type="match status" value="1"/>
</dbReference>
<sequence length="576" mass="63286">MSTVSCNKDELFVEEKEIVKEETPGGNNEEPEEEEEPGKPDATLPCDFTLDNVEPNSTIVINCILDLEGKTVDLPANVTIDYEGGDIINGTINFSEGNTIDGNLLNSTLIIGGTKPQVKDPTFNFDPKRWGIVEGKVSDDVAWENRNILSEIFIKVKELGVNTFRIDEMDAYFKVSKDDNFPPKSRMADIFIPSDFNLIMTDNTHLRVQPNKYTDYTLLGVYDVSHVTIKGGHLHGDRDEHQYIDHGGETGHGDSSLINLEAAYDVVVDGVHMIDATGDGILVKAIGFAFNPDYNPSNKILIKNCIIDKSRRNNISIVNAHDVVVEHCEILNAGAPTGKSVGTLPMMGIDIEAYRSTDDNGNIIYYELAQNITIRNNIERGSVTTAFTVFIGDDVTIEDNETENGIGYAYATGVKIKNNKITGDGTDKYISAIGAGKADTETTYDCEISGNTIVGYNTAITLYSKDTKIFDNETEDCRRGIFVTNSNNIRNVDIYGNTFKSDRSNSAGFYAQLAALNDINIYENEIDVNGNAVHFSSVNLEAGTENNTVTVNNNFFMSSNPAKVSNSNGIILRDNN</sequence>
<proteinExistence type="predicted"/>
<accession>A0A2K9PJM6</accession>
<evidence type="ECO:0000259" key="2">
    <source>
        <dbReference type="Pfam" id="PF05048"/>
    </source>
</evidence>
<feature type="domain" description="Periplasmic copper-binding protein NosD beta helix" evidence="2">
    <location>
        <begin position="358"/>
        <end position="504"/>
    </location>
</feature>
<reference evidence="3 4" key="1">
    <citation type="submission" date="2018-01" db="EMBL/GenBank/DDBJ databases">
        <title>Complete genome sequence of Flavivirga eckloniae ECD14 isolated from seaweed Ecklonia cava.</title>
        <authorList>
            <person name="Lee J.H."/>
            <person name="Baik K.S."/>
            <person name="Seong C.N."/>
        </authorList>
    </citation>
    <scope>NUCLEOTIDE SEQUENCE [LARGE SCALE GENOMIC DNA]</scope>
    <source>
        <strain evidence="3 4">ECD14</strain>
    </source>
</reference>
<dbReference type="InterPro" id="IPR012334">
    <property type="entry name" value="Pectin_lyas_fold"/>
</dbReference>
<name>A0A2K9PJM6_9FLAO</name>
<dbReference type="Proteomes" id="UP000235826">
    <property type="component" value="Chromosome"/>
</dbReference>
<dbReference type="KEGG" id="fek:C1H87_00410"/>
<protein>
    <submittedName>
        <fullName evidence="3">Uronase</fullName>
    </submittedName>
</protein>
<dbReference type="SMART" id="SM00710">
    <property type="entry name" value="PbH1"/>
    <property type="match status" value="8"/>
</dbReference>